<dbReference type="PANTHER" id="PTHR45639:SF3">
    <property type="entry name" value="HYPOXIA UP-REGULATED PROTEIN 1"/>
    <property type="match status" value="1"/>
</dbReference>
<dbReference type="OrthoDB" id="10262720at2759"/>
<dbReference type="FunFam" id="3.90.640.10:FF:000003">
    <property type="entry name" value="Molecular chaperone DnaK"/>
    <property type="match status" value="1"/>
</dbReference>
<evidence type="ECO:0000256" key="2">
    <source>
        <dbReference type="ARBA" id="ARBA00022729"/>
    </source>
</evidence>
<gene>
    <name evidence="7" type="ORF">RFI_33194</name>
</gene>
<name>X6LTZ8_RETFI</name>
<evidence type="ECO:0000313" key="7">
    <source>
        <dbReference type="EMBL" id="ETO04205.1"/>
    </source>
</evidence>
<dbReference type="Gene3D" id="1.20.1270.10">
    <property type="match status" value="1"/>
</dbReference>
<keyword evidence="5" id="KW-0067">ATP-binding</keyword>
<keyword evidence="3" id="KW-0547">Nucleotide-binding</keyword>
<dbReference type="Proteomes" id="UP000023152">
    <property type="component" value="Unassembled WGS sequence"/>
</dbReference>
<dbReference type="GO" id="GO:0030968">
    <property type="term" value="P:endoplasmic reticulum unfolded protein response"/>
    <property type="evidence" value="ECO:0007669"/>
    <property type="project" value="TreeGrafter"/>
</dbReference>
<dbReference type="EMBL" id="ASPP01029692">
    <property type="protein sequence ID" value="ETO04205.1"/>
    <property type="molecule type" value="Genomic_DNA"/>
</dbReference>
<dbReference type="InterPro" id="IPR013126">
    <property type="entry name" value="Hsp_70_fam"/>
</dbReference>
<sequence length="458" mass="51296">MGSLSTQVSVIRFFAYEEKVSKASKHTKIMLAFEVLGQGWDEMLGGAEFDLAIVDLLIDSVKDMLAKNKVDAADIASIKTNPKLMTRLKQEAQKAKRVLSANKETVVSIEGLYADFDFKHPITRERFYAASAHLFDKVTLPIDVALARAGVSKDKVEGIVLLGGGTRVPRVRELLTDYLVGKPLKENLNAEEGPAMGTAFRAANLSSAFRVRHIGLEDISSFPIGVRLKNLKPTTAEEKEFSKRGTLFPMNNRLHKRRGVTLAHSHDLHVHIFYEKDAPLPLDTTSDLGWFEVTGIKAAIKKYTLPDYNVISPPKIHLSFRLDASGMIDLVQGTATFVEVYSEEKRDNSAVSGDGQNTKDQKERRHVVTLDVVRHPPNDVQWYDAQALELSRKILMELEEKDRSVIDTANTLNALETYILETRNALYSNKIVEKISTEAERNKLLQALTQTEEWMANC</sequence>
<keyword evidence="6" id="KW-0143">Chaperone</keyword>
<dbReference type="PANTHER" id="PTHR45639">
    <property type="entry name" value="HSC70CB, ISOFORM G-RELATED"/>
    <property type="match status" value="1"/>
</dbReference>
<comment type="subcellular location">
    <subcellularLocation>
        <location evidence="1">Endoplasmic reticulum lumen</location>
    </subcellularLocation>
</comment>
<accession>X6LTZ8</accession>
<keyword evidence="8" id="KW-1185">Reference proteome</keyword>
<evidence type="ECO:0000313" key="8">
    <source>
        <dbReference type="Proteomes" id="UP000023152"/>
    </source>
</evidence>
<dbReference type="GO" id="GO:0140662">
    <property type="term" value="F:ATP-dependent protein folding chaperone"/>
    <property type="evidence" value="ECO:0007669"/>
    <property type="project" value="InterPro"/>
</dbReference>
<dbReference type="GO" id="GO:0005788">
    <property type="term" value="C:endoplasmic reticulum lumen"/>
    <property type="evidence" value="ECO:0007669"/>
    <property type="project" value="UniProtKB-SubCell"/>
</dbReference>
<evidence type="ECO:0000256" key="5">
    <source>
        <dbReference type="ARBA" id="ARBA00022840"/>
    </source>
</evidence>
<dbReference type="AlphaFoldDB" id="X6LTZ8"/>
<dbReference type="SUPFAM" id="SSF100934">
    <property type="entry name" value="Heat shock protein 70kD (HSP70), C-terminal subdomain"/>
    <property type="match status" value="1"/>
</dbReference>
<dbReference type="Gene3D" id="3.90.640.10">
    <property type="entry name" value="Actin, Chain A, domain 4"/>
    <property type="match status" value="1"/>
</dbReference>
<keyword evidence="4" id="KW-0256">Endoplasmic reticulum</keyword>
<dbReference type="Gene3D" id="3.30.420.40">
    <property type="match status" value="2"/>
</dbReference>
<evidence type="ECO:0000256" key="6">
    <source>
        <dbReference type="ARBA" id="ARBA00023186"/>
    </source>
</evidence>
<proteinExistence type="predicted"/>
<dbReference type="GO" id="GO:0005524">
    <property type="term" value="F:ATP binding"/>
    <property type="evidence" value="ECO:0007669"/>
    <property type="project" value="UniProtKB-KW"/>
</dbReference>
<dbReference type="PROSITE" id="PS01036">
    <property type="entry name" value="HSP70_3"/>
    <property type="match status" value="1"/>
</dbReference>
<keyword evidence="2" id="KW-0732">Signal</keyword>
<evidence type="ECO:0000256" key="1">
    <source>
        <dbReference type="ARBA" id="ARBA00004319"/>
    </source>
</evidence>
<dbReference type="InterPro" id="IPR029048">
    <property type="entry name" value="HSP70_C_sf"/>
</dbReference>
<evidence type="ECO:0000256" key="4">
    <source>
        <dbReference type="ARBA" id="ARBA00022824"/>
    </source>
</evidence>
<dbReference type="InterPro" id="IPR018181">
    <property type="entry name" value="Heat_shock_70_CS"/>
</dbReference>
<reference evidence="7 8" key="1">
    <citation type="journal article" date="2013" name="Curr. Biol.">
        <title>The Genome of the Foraminiferan Reticulomyxa filosa.</title>
        <authorList>
            <person name="Glockner G."/>
            <person name="Hulsmann N."/>
            <person name="Schleicher M."/>
            <person name="Noegel A.A."/>
            <person name="Eichinger L."/>
            <person name="Gallinger C."/>
            <person name="Pawlowski J."/>
            <person name="Sierra R."/>
            <person name="Euteneuer U."/>
            <person name="Pillet L."/>
            <person name="Moustafa A."/>
            <person name="Platzer M."/>
            <person name="Groth M."/>
            <person name="Szafranski K."/>
            <person name="Schliwa M."/>
        </authorList>
    </citation>
    <scope>NUCLEOTIDE SEQUENCE [LARGE SCALE GENOMIC DNA]</scope>
</reference>
<dbReference type="GO" id="GO:0034663">
    <property type="term" value="C:endoplasmic reticulum chaperone complex"/>
    <property type="evidence" value="ECO:0007669"/>
    <property type="project" value="TreeGrafter"/>
</dbReference>
<keyword evidence="7" id="KW-0346">Stress response</keyword>
<comment type="caution">
    <text evidence="7">The sequence shown here is derived from an EMBL/GenBank/DDBJ whole genome shotgun (WGS) entry which is preliminary data.</text>
</comment>
<dbReference type="InterPro" id="IPR043129">
    <property type="entry name" value="ATPase_NBD"/>
</dbReference>
<dbReference type="SUPFAM" id="SSF53067">
    <property type="entry name" value="Actin-like ATPase domain"/>
    <property type="match status" value="1"/>
</dbReference>
<organism evidence="7 8">
    <name type="scientific">Reticulomyxa filosa</name>
    <dbReference type="NCBI Taxonomy" id="46433"/>
    <lineage>
        <taxon>Eukaryota</taxon>
        <taxon>Sar</taxon>
        <taxon>Rhizaria</taxon>
        <taxon>Retaria</taxon>
        <taxon>Foraminifera</taxon>
        <taxon>Monothalamids</taxon>
        <taxon>Reticulomyxidae</taxon>
        <taxon>Reticulomyxa</taxon>
    </lineage>
</organism>
<protein>
    <submittedName>
        <fullName evidence="7">Heat shock protein</fullName>
    </submittedName>
</protein>
<dbReference type="Pfam" id="PF00012">
    <property type="entry name" value="HSP70"/>
    <property type="match status" value="1"/>
</dbReference>
<dbReference type="Gene3D" id="2.60.34.10">
    <property type="entry name" value="Substrate Binding Domain Of DNAk, Chain A, domain 1"/>
    <property type="match status" value="1"/>
</dbReference>
<evidence type="ECO:0000256" key="3">
    <source>
        <dbReference type="ARBA" id="ARBA00022741"/>
    </source>
</evidence>
<dbReference type="InterPro" id="IPR029047">
    <property type="entry name" value="HSP70_peptide-bd_sf"/>
</dbReference>